<dbReference type="InterPro" id="IPR010982">
    <property type="entry name" value="Lambda_DNA-bd_dom_sf"/>
</dbReference>
<dbReference type="Gene3D" id="1.10.260.40">
    <property type="entry name" value="lambda repressor-like DNA-binding domains"/>
    <property type="match status" value="1"/>
</dbReference>
<evidence type="ECO:0000313" key="6">
    <source>
        <dbReference type="Proteomes" id="UP001338137"/>
    </source>
</evidence>
<dbReference type="SUPFAM" id="SSF47413">
    <property type="entry name" value="lambda repressor-like DNA-binding domains"/>
    <property type="match status" value="1"/>
</dbReference>
<dbReference type="RefSeq" id="WP_326074459.1">
    <property type="nucleotide sequence ID" value="NZ_JARLKY010000068.1"/>
</dbReference>
<dbReference type="InterPro" id="IPR000843">
    <property type="entry name" value="HTH_LacI"/>
</dbReference>
<comment type="caution">
    <text evidence="5">The sequence shown here is derived from an EMBL/GenBank/DDBJ whole genome shotgun (WGS) entry which is preliminary data.</text>
</comment>
<proteinExistence type="predicted"/>
<keyword evidence="6" id="KW-1185">Reference proteome</keyword>
<dbReference type="PANTHER" id="PTHR30146:SF149">
    <property type="entry name" value="HTH-TYPE TRANSCRIPTIONAL REGULATOR EBGR"/>
    <property type="match status" value="1"/>
</dbReference>
<dbReference type="CDD" id="cd01544">
    <property type="entry name" value="PBP1_GalR"/>
    <property type="match status" value="1"/>
</dbReference>
<dbReference type="PANTHER" id="PTHR30146">
    <property type="entry name" value="LACI-RELATED TRANSCRIPTIONAL REPRESSOR"/>
    <property type="match status" value="1"/>
</dbReference>
<sequence length="342" mass="38576">MATVKDIAAMAGFSTSTVSRVLNNDPLLSVTDETRSKIFTIAKKLNYKTIHRVNHASKESELRNDKVGLVLYSSEQSEYEEPYYFSIRHEVEKSFDQLGMNITRTIRWKNGDSYDRLAGLDGLIVIGKFGFDSANVMFKQIKNIVFVDYSPDERVYDSVVVDFDKVTTMALDHLLNRGYQEIGFIGASDYVNEFGSEASFEEIDQRYSSFETYMKGKGLYQSEYVFSGKDFSMETGYQLMKNALQREHRPKAFLVSSDLMAIAAYRALEEAGLKVPEDIAIVSIDGIAMSAFMNPPLTTVKVHTEQMGRTAVQLLLERMKGRDIPLKVVVPANLLVRKSCGT</sequence>
<organism evidence="5 6">
    <name type="scientific">Paenibacillus alba</name>
    <dbReference type="NCBI Taxonomy" id="1197127"/>
    <lineage>
        <taxon>Bacteria</taxon>
        <taxon>Bacillati</taxon>
        <taxon>Bacillota</taxon>
        <taxon>Bacilli</taxon>
        <taxon>Bacillales</taxon>
        <taxon>Paenibacillaceae</taxon>
        <taxon>Paenibacillus</taxon>
    </lineage>
</organism>
<evidence type="ECO:0000313" key="5">
    <source>
        <dbReference type="EMBL" id="MEC0230425.1"/>
    </source>
</evidence>
<dbReference type="InterPro" id="IPR046335">
    <property type="entry name" value="LacI/GalR-like_sensor"/>
</dbReference>
<dbReference type="CDD" id="cd01392">
    <property type="entry name" value="HTH_LacI"/>
    <property type="match status" value="1"/>
</dbReference>
<dbReference type="InterPro" id="IPR028082">
    <property type="entry name" value="Peripla_BP_I"/>
</dbReference>
<feature type="domain" description="HTH lacI-type" evidence="4">
    <location>
        <begin position="2"/>
        <end position="57"/>
    </location>
</feature>
<keyword evidence="1" id="KW-0805">Transcription regulation</keyword>
<gene>
    <name evidence="5" type="ORF">P4I72_25145</name>
</gene>
<dbReference type="SUPFAM" id="SSF53822">
    <property type="entry name" value="Periplasmic binding protein-like I"/>
    <property type="match status" value="1"/>
</dbReference>
<evidence type="ECO:0000259" key="4">
    <source>
        <dbReference type="PROSITE" id="PS50932"/>
    </source>
</evidence>
<dbReference type="Pfam" id="PF00356">
    <property type="entry name" value="LacI"/>
    <property type="match status" value="1"/>
</dbReference>
<accession>A0ABU6G9Z7</accession>
<evidence type="ECO:0000256" key="1">
    <source>
        <dbReference type="ARBA" id="ARBA00023015"/>
    </source>
</evidence>
<keyword evidence="2 5" id="KW-0238">DNA-binding</keyword>
<dbReference type="PROSITE" id="PS50932">
    <property type="entry name" value="HTH_LACI_2"/>
    <property type="match status" value="1"/>
</dbReference>
<dbReference type="GO" id="GO:0003677">
    <property type="term" value="F:DNA binding"/>
    <property type="evidence" value="ECO:0007669"/>
    <property type="project" value="UniProtKB-KW"/>
</dbReference>
<protein>
    <submittedName>
        <fullName evidence="5">LacI family DNA-binding transcriptional regulator</fullName>
    </submittedName>
</protein>
<dbReference type="EMBL" id="JARLKY010000068">
    <property type="protein sequence ID" value="MEC0230425.1"/>
    <property type="molecule type" value="Genomic_DNA"/>
</dbReference>
<name>A0ABU6G9Z7_9BACL</name>
<evidence type="ECO:0000256" key="2">
    <source>
        <dbReference type="ARBA" id="ARBA00023125"/>
    </source>
</evidence>
<dbReference type="Pfam" id="PF13377">
    <property type="entry name" value="Peripla_BP_3"/>
    <property type="match status" value="1"/>
</dbReference>
<dbReference type="Gene3D" id="3.40.50.2300">
    <property type="match status" value="2"/>
</dbReference>
<keyword evidence="3" id="KW-0804">Transcription</keyword>
<dbReference type="Proteomes" id="UP001338137">
    <property type="component" value="Unassembled WGS sequence"/>
</dbReference>
<reference evidence="5 6" key="1">
    <citation type="submission" date="2023-03" db="EMBL/GenBank/DDBJ databases">
        <title>Bacillus Genome Sequencing.</title>
        <authorList>
            <person name="Dunlap C."/>
        </authorList>
    </citation>
    <scope>NUCLEOTIDE SEQUENCE [LARGE SCALE GENOMIC DNA]</scope>
    <source>
        <strain evidence="5 6">BD-533</strain>
    </source>
</reference>
<dbReference type="SMART" id="SM00354">
    <property type="entry name" value="HTH_LACI"/>
    <property type="match status" value="1"/>
</dbReference>
<evidence type="ECO:0000256" key="3">
    <source>
        <dbReference type="ARBA" id="ARBA00023163"/>
    </source>
</evidence>